<proteinExistence type="predicted"/>
<evidence type="ECO:0000313" key="1">
    <source>
        <dbReference type="EMBL" id="TNN71685.1"/>
    </source>
</evidence>
<organism evidence="1 2">
    <name type="scientific">Liparis tanakae</name>
    <name type="common">Tanaka's snailfish</name>
    <dbReference type="NCBI Taxonomy" id="230148"/>
    <lineage>
        <taxon>Eukaryota</taxon>
        <taxon>Metazoa</taxon>
        <taxon>Chordata</taxon>
        <taxon>Craniata</taxon>
        <taxon>Vertebrata</taxon>
        <taxon>Euteleostomi</taxon>
        <taxon>Actinopterygii</taxon>
        <taxon>Neopterygii</taxon>
        <taxon>Teleostei</taxon>
        <taxon>Neoteleostei</taxon>
        <taxon>Acanthomorphata</taxon>
        <taxon>Eupercaria</taxon>
        <taxon>Perciformes</taxon>
        <taxon>Cottioidei</taxon>
        <taxon>Cottales</taxon>
        <taxon>Liparidae</taxon>
        <taxon>Liparis</taxon>
    </lineage>
</organism>
<protein>
    <submittedName>
        <fullName evidence="1">Uncharacterized protein</fullName>
    </submittedName>
</protein>
<dbReference type="AlphaFoldDB" id="A0A4Z2I2I9"/>
<sequence>MEVDCRVSLSLLAAQSGKNLSDNTDQKKEAIFQTWLHPGERKTTSWFPRLAHPVLTPLPPSPLPPFTPLPLGKHLINSSLLLGDLWRRALRLAVTPLSNTSTMAALIQRRARPQQGIIFVTMTFFQLLKKAGAEKPAKD</sequence>
<comment type="caution">
    <text evidence="1">The sequence shown here is derived from an EMBL/GenBank/DDBJ whole genome shotgun (WGS) entry which is preliminary data.</text>
</comment>
<evidence type="ECO:0000313" key="2">
    <source>
        <dbReference type="Proteomes" id="UP000314294"/>
    </source>
</evidence>
<gene>
    <name evidence="1" type="ORF">EYF80_018036</name>
</gene>
<accession>A0A4Z2I2I9</accession>
<reference evidence="1 2" key="1">
    <citation type="submission" date="2019-03" db="EMBL/GenBank/DDBJ databases">
        <title>First draft genome of Liparis tanakae, snailfish: a comprehensive survey of snailfish specific genes.</title>
        <authorList>
            <person name="Kim W."/>
            <person name="Song I."/>
            <person name="Jeong J.-H."/>
            <person name="Kim D."/>
            <person name="Kim S."/>
            <person name="Ryu S."/>
            <person name="Song J.Y."/>
            <person name="Lee S.K."/>
        </authorList>
    </citation>
    <scope>NUCLEOTIDE SEQUENCE [LARGE SCALE GENOMIC DNA]</scope>
    <source>
        <tissue evidence="1">Muscle</tissue>
    </source>
</reference>
<keyword evidence="2" id="KW-1185">Reference proteome</keyword>
<dbReference type="Proteomes" id="UP000314294">
    <property type="component" value="Unassembled WGS sequence"/>
</dbReference>
<name>A0A4Z2I2I9_9TELE</name>
<dbReference type="EMBL" id="SRLO01000146">
    <property type="protein sequence ID" value="TNN71685.1"/>
    <property type="molecule type" value="Genomic_DNA"/>
</dbReference>